<sequence length="121" mass="13218">MHGCQAANRSLAPSRQDLPGQSKRRGVFALLELVLLRLLPFPSLSAAQRQSLEPTCIYVRDLSDGGWLDPAAVWCGVCSSGNTWGVGKGRHKRLQIRLPTYSSTCLAHGSSETLKMQHEGM</sequence>
<organism evidence="1 2">
    <name type="scientific">Candida boidinii</name>
    <name type="common">Yeast</name>
    <dbReference type="NCBI Taxonomy" id="5477"/>
    <lineage>
        <taxon>Eukaryota</taxon>
        <taxon>Fungi</taxon>
        <taxon>Dikarya</taxon>
        <taxon>Ascomycota</taxon>
        <taxon>Saccharomycotina</taxon>
        <taxon>Pichiomycetes</taxon>
        <taxon>Pichiales</taxon>
        <taxon>Pichiaceae</taxon>
        <taxon>Ogataea</taxon>
        <taxon>Ogataea/Candida clade</taxon>
    </lineage>
</organism>
<accession>A0A9W6SU24</accession>
<protein>
    <submittedName>
        <fullName evidence="1">Unnamed protein product</fullName>
    </submittedName>
</protein>
<evidence type="ECO:0000313" key="1">
    <source>
        <dbReference type="EMBL" id="GME67241.1"/>
    </source>
</evidence>
<evidence type="ECO:0000313" key="2">
    <source>
        <dbReference type="Proteomes" id="UP001165120"/>
    </source>
</evidence>
<reference evidence="1" key="1">
    <citation type="submission" date="2023-04" db="EMBL/GenBank/DDBJ databases">
        <title>Candida boidinii NBRC 10035.</title>
        <authorList>
            <person name="Ichikawa N."/>
            <person name="Sato H."/>
            <person name="Tonouchi N."/>
        </authorList>
    </citation>
    <scope>NUCLEOTIDE SEQUENCE</scope>
    <source>
        <strain evidence="1">NBRC 10035</strain>
    </source>
</reference>
<comment type="caution">
    <text evidence="1">The sequence shown here is derived from an EMBL/GenBank/DDBJ whole genome shotgun (WGS) entry which is preliminary data.</text>
</comment>
<name>A0A9W6SU24_CANBO</name>
<dbReference type="AlphaFoldDB" id="A0A9W6SU24"/>
<proteinExistence type="predicted"/>
<keyword evidence="2" id="KW-1185">Reference proteome</keyword>
<dbReference type="EMBL" id="BSXN01000128">
    <property type="protein sequence ID" value="GME67241.1"/>
    <property type="molecule type" value="Genomic_DNA"/>
</dbReference>
<gene>
    <name evidence="1" type="ORF">Cboi02_000067000</name>
</gene>
<dbReference type="Proteomes" id="UP001165120">
    <property type="component" value="Unassembled WGS sequence"/>
</dbReference>